<dbReference type="RefSeq" id="WP_111597788.1">
    <property type="nucleotide sequence ID" value="NZ_QLLL01000004.1"/>
</dbReference>
<feature type="chain" id="PRO_5016278631" evidence="1">
    <location>
        <begin position="20"/>
        <end position="213"/>
    </location>
</feature>
<accession>A0A327QKK1</accession>
<comment type="caution">
    <text evidence="2">The sequence shown here is derived from an EMBL/GenBank/DDBJ whole genome shotgun (WGS) entry which is preliminary data.</text>
</comment>
<evidence type="ECO:0000313" key="2">
    <source>
        <dbReference type="EMBL" id="RAJ05176.1"/>
    </source>
</evidence>
<gene>
    <name evidence="2" type="ORF">LX64_02330</name>
</gene>
<keyword evidence="1" id="KW-0732">Signal</keyword>
<dbReference type="InterPro" id="IPR046732">
    <property type="entry name" value="DUF6624"/>
</dbReference>
<feature type="signal peptide" evidence="1">
    <location>
        <begin position="1"/>
        <end position="19"/>
    </location>
</feature>
<dbReference type="Pfam" id="PF20329">
    <property type="entry name" value="DUF6624"/>
    <property type="match status" value="1"/>
</dbReference>
<dbReference type="EMBL" id="QLLL01000004">
    <property type="protein sequence ID" value="RAJ05176.1"/>
    <property type="molecule type" value="Genomic_DNA"/>
</dbReference>
<dbReference type="OrthoDB" id="1164858at2"/>
<evidence type="ECO:0000256" key="1">
    <source>
        <dbReference type="SAM" id="SignalP"/>
    </source>
</evidence>
<reference evidence="2 3" key="1">
    <citation type="submission" date="2018-06" db="EMBL/GenBank/DDBJ databases">
        <title>Genomic Encyclopedia of Archaeal and Bacterial Type Strains, Phase II (KMG-II): from individual species to whole genera.</title>
        <authorList>
            <person name="Goeker M."/>
        </authorList>
    </citation>
    <scope>NUCLEOTIDE SEQUENCE [LARGE SCALE GENOMIC DNA]</scope>
    <source>
        <strain evidence="2 3">DSM 23857</strain>
    </source>
</reference>
<dbReference type="AlphaFoldDB" id="A0A327QKK1"/>
<proteinExistence type="predicted"/>
<evidence type="ECO:0000313" key="3">
    <source>
        <dbReference type="Proteomes" id="UP000249547"/>
    </source>
</evidence>
<sequence>MKYLVILFGTLCLATQLKAQIPSQLLPPIRTTLDSIFIEDQRYRNYMDAVRQHFGGHSPEMKALVRQINNADSLHLIYVTHLLDKYGWPKKSEVGGRGQSTLFIVIQHSDLPHQQKYLPMFREAFKQQEFKGSSLALIEDRVAIGEGRKQIYGSQLSWDMAKNVYTLLPIDNPAEVDKRRAAMGMEPLAAYLEVFDMTWDAATHTAVPIKKTN</sequence>
<protein>
    <submittedName>
        <fullName evidence="2">Uncharacterized protein</fullName>
    </submittedName>
</protein>
<name>A0A327QKK1_9BACT</name>
<organism evidence="2 3">
    <name type="scientific">Chitinophaga skermanii</name>
    <dbReference type="NCBI Taxonomy" id="331697"/>
    <lineage>
        <taxon>Bacteria</taxon>
        <taxon>Pseudomonadati</taxon>
        <taxon>Bacteroidota</taxon>
        <taxon>Chitinophagia</taxon>
        <taxon>Chitinophagales</taxon>
        <taxon>Chitinophagaceae</taxon>
        <taxon>Chitinophaga</taxon>
    </lineage>
</organism>
<keyword evidence="3" id="KW-1185">Reference proteome</keyword>
<dbReference type="Proteomes" id="UP000249547">
    <property type="component" value="Unassembled WGS sequence"/>
</dbReference>